<proteinExistence type="predicted"/>
<evidence type="ECO:0000313" key="4">
    <source>
        <dbReference type="Proteomes" id="UP001150907"/>
    </source>
</evidence>
<feature type="region of interest" description="Disordered" evidence="1">
    <location>
        <begin position="221"/>
        <end position="242"/>
    </location>
</feature>
<keyword evidence="2" id="KW-1133">Transmembrane helix</keyword>
<sequence length="297" mass="30582">MSTFANNIAVVAFDFADNGQWVNYLAVNALDGGSAFNYYTMLSNYTRFARAVLGRNSHQYIENQAQYLNLKHITNFRMASTAGKGNDKGAAMFGGDLSALQRNDLAQDSATSGTLLPPQAFSIITSTSTSSIAGASSTLQESASSGSSAPSSLAASPLSTAVGTGVSNDADADFSSQLSASNDDDDDSLQLISIADPGDLGLGAGTGGFIHTNIDDDIGSSNIESSASAGSTLQGKGPANDSSSIVVEGNSVPKSTVIALAVTIPIIVILASSGIFIMYRSHRKRRSGVFQPAPDVE</sequence>
<accession>A0A9W8BPC0</accession>
<dbReference type="Proteomes" id="UP001150907">
    <property type="component" value="Unassembled WGS sequence"/>
</dbReference>
<keyword evidence="2" id="KW-0472">Membrane</keyword>
<feature type="compositionally biased region" description="Low complexity" evidence="1">
    <location>
        <begin position="221"/>
        <end position="231"/>
    </location>
</feature>
<evidence type="ECO:0000313" key="3">
    <source>
        <dbReference type="EMBL" id="KAJ2007595.1"/>
    </source>
</evidence>
<reference evidence="3" key="1">
    <citation type="submission" date="2022-07" db="EMBL/GenBank/DDBJ databases">
        <title>Phylogenomic reconstructions and comparative analyses of Kickxellomycotina fungi.</title>
        <authorList>
            <person name="Reynolds N.K."/>
            <person name="Stajich J.E."/>
            <person name="Barry K."/>
            <person name="Grigoriev I.V."/>
            <person name="Crous P."/>
            <person name="Smith M.E."/>
        </authorList>
    </citation>
    <scope>NUCLEOTIDE SEQUENCE</scope>
    <source>
        <strain evidence="3">IMI 214461</strain>
    </source>
</reference>
<feature type="transmembrane region" description="Helical" evidence="2">
    <location>
        <begin position="257"/>
        <end position="279"/>
    </location>
</feature>
<keyword evidence="2" id="KW-0812">Transmembrane</keyword>
<name>A0A9W8BPC0_9FUNG</name>
<dbReference type="AlphaFoldDB" id="A0A9W8BPC0"/>
<gene>
    <name evidence="3" type="ORF">H4R26_000674</name>
</gene>
<organism evidence="3 4">
    <name type="scientific">Coemansia thaxteri</name>
    <dbReference type="NCBI Taxonomy" id="2663907"/>
    <lineage>
        <taxon>Eukaryota</taxon>
        <taxon>Fungi</taxon>
        <taxon>Fungi incertae sedis</taxon>
        <taxon>Zoopagomycota</taxon>
        <taxon>Kickxellomycotina</taxon>
        <taxon>Kickxellomycetes</taxon>
        <taxon>Kickxellales</taxon>
        <taxon>Kickxellaceae</taxon>
        <taxon>Coemansia</taxon>
    </lineage>
</organism>
<evidence type="ECO:0000256" key="1">
    <source>
        <dbReference type="SAM" id="MobiDB-lite"/>
    </source>
</evidence>
<protein>
    <submittedName>
        <fullName evidence="3">Uncharacterized protein</fullName>
    </submittedName>
</protein>
<comment type="caution">
    <text evidence="3">The sequence shown here is derived from an EMBL/GenBank/DDBJ whole genome shotgun (WGS) entry which is preliminary data.</text>
</comment>
<dbReference type="EMBL" id="JANBQF010000022">
    <property type="protein sequence ID" value="KAJ2007595.1"/>
    <property type="molecule type" value="Genomic_DNA"/>
</dbReference>
<keyword evidence="4" id="KW-1185">Reference proteome</keyword>
<evidence type="ECO:0000256" key="2">
    <source>
        <dbReference type="SAM" id="Phobius"/>
    </source>
</evidence>